<evidence type="ECO:0000313" key="1">
    <source>
        <dbReference type="EMBL" id="ARF55095.1"/>
    </source>
</evidence>
<dbReference type="AlphaFoldDB" id="A0A1V0TQ84"/>
<dbReference type="STRING" id="553510.B1H19_13570"/>
<dbReference type="Proteomes" id="UP000192726">
    <property type="component" value="Chromosome"/>
</dbReference>
<dbReference type="RefSeq" id="WP_083105007.1">
    <property type="nucleotide sequence ID" value="NZ_CP020569.1"/>
</dbReference>
<name>A0A1V0TQ84_9ACTN</name>
<dbReference type="OrthoDB" id="4223559at2"/>
<keyword evidence="2" id="KW-1185">Reference proteome</keyword>
<dbReference type="EMBL" id="CP020569">
    <property type="protein sequence ID" value="ARF55095.1"/>
    <property type="molecule type" value="Genomic_DNA"/>
</dbReference>
<gene>
    <name evidence="1" type="ORF">B1H19_13570</name>
</gene>
<reference evidence="1 2" key="1">
    <citation type="submission" date="2017-04" db="EMBL/GenBank/DDBJ databases">
        <title>Complete Genome Sequence of Streptomyces gilvosporeus F607, a Capable Producer of Natamycin.</title>
        <authorList>
            <person name="Zong G."/>
            <person name="Zhong C."/>
            <person name="Fu J."/>
            <person name="Qin R."/>
            <person name="Cao G."/>
        </authorList>
    </citation>
    <scope>NUCLEOTIDE SEQUENCE [LARGE SCALE GENOMIC DNA]</scope>
    <source>
        <strain evidence="1 2">F607</strain>
    </source>
</reference>
<proteinExistence type="predicted"/>
<sequence>MSTVTERQAQDSLELIDVELIGDSTDCVLRMHLGASKRNDIDAKTLITISHLEMLLAEDLGADDDDAVRGMYRQAYRLLELANRPTSESTTFAAFFYLRDVANLTRRLLWIYAGKAGTDVR</sequence>
<evidence type="ECO:0000313" key="2">
    <source>
        <dbReference type="Proteomes" id="UP000192726"/>
    </source>
</evidence>
<organism evidence="1 2">
    <name type="scientific">Streptomyces gilvosporeus</name>
    <dbReference type="NCBI Taxonomy" id="553510"/>
    <lineage>
        <taxon>Bacteria</taxon>
        <taxon>Bacillati</taxon>
        <taxon>Actinomycetota</taxon>
        <taxon>Actinomycetes</taxon>
        <taxon>Kitasatosporales</taxon>
        <taxon>Streptomycetaceae</taxon>
        <taxon>Streptomyces</taxon>
    </lineage>
</organism>
<protein>
    <submittedName>
        <fullName evidence="1">Uncharacterized protein</fullName>
    </submittedName>
</protein>
<accession>A0A1V0TQ84</accession>
<dbReference type="KEGG" id="sgv:B1H19_13570"/>